<gene>
    <name evidence="1" type="ORF">BI380_09240</name>
</gene>
<evidence type="ECO:0000313" key="2">
    <source>
        <dbReference type="Proteomes" id="UP000095607"/>
    </source>
</evidence>
<dbReference type="EMBL" id="CP017420">
    <property type="protein sequence ID" value="AOV01526.1"/>
    <property type="molecule type" value="Genomic_DNA"/>
</dbReference>
<accession>A0ABM6E334</accession>
<keyword evidence="2" id="KW-1185">Reference proteome</keyword>
<evidence type="ECO:0000313" key="1">
    <source>
        <dbReference type="EMBL" id="AOV01526.1"/>
    </source>
</evidence>
<name>A0ABM6E334_9BURK</name>
<sequence length="99" mass="10606">MACSANGLLVVFGIRAAFLQWDLMVPLDRKGHDALAVTGPAQRLTLEQFFAQLLELAACHALGGCGLLCPGLFGMLWTPARAIADQHATARMRARTRGS</sequence>
<proteinExistence type="predicted"/>
<reference evidence="1 2" key="1">
    <citation type="submission" date="2016-09" db="EMBL/GenBank/DDBJ databases">
        <title>Complete genome sequence of Deltia acidovorans CM13 isolated from murine proximal colonic tissue.</title>
        <authorList>
            <person name="Saffarian A."/>
        </authorList>
    </citation>
    <scope>NUCLEOTIDE SEQUENCE [LARGE SCALE GENOMIC DNA]</scope>
    <source>
        <strain evidence="1 2">CM13</strain>
    </source>
</reference>
<protein>
    <submittedName>
        <fullName evidence="1">Uncharacterized protein</fullName>
    </submittedName>
</protein>
<dbReference type="Proteomes" id="UP000095607">
    <property type="component" value="Chromosome"/>
</dbReference>
<organism evidence="1 2">
    <name type="scientific">Delftia tsuruhatensis</name>
    <dbReference type="NCBI Taxonomy" id="180282"/>
    <lineage>
        <taxon>Bacteria</taxon>
        <taxon>Pseudomonadati</taxon>
        <taxon>Pseudomonadota</taxon>
        <taxon>Betaproteobacteria</taxon>
        <taxon>Burkholderiales</taxon>
        <taxon>Comamonadaceae</taxon>
        <taxon>Delftia</taxon>
    </lineage>
</organism>